<protein>
    <submittedName>
        <fullName evidence="1">Uncharacterized protein</fullName>
    </submittedName>
</protein>
<comment type="caution">
    <text evidence="1">The sequence shown here is derived from an EMBL/GenBank/DDBJ whole genome shotgun (WGS) entry which is preliminary data.</text>
</comment>
<reference evidence="1 2" key="1">
    <citation type="journal article" date="2022" name="Genome Biol. Evol.">
        <title>The Spruce Budworm Genome: Reconstructing the Evolutionary History of Antifreeze Proteins.</title>
        <authorList>
            <person name="Beliveau C."/>
            <person name="Gagne P."/>
            <person name="Picq S."/>
            <person name="Vernygora O."/>
            <person name="Keeling C.I."/>
            <person name="Pinkney K."/>
            <person name="Doucet D."/>
            <person name="Wen F."/>
            <person name="Johnston J.S."/>
            <person name="Maaroufi H."/>
            <person name="Boyle B."/>
            <person name="Laroche J."/>
            <person name="Dewar K."/>
            <person name="Juretic N."/>
            <person name="Blackburn G."/>
            <person name="Nisole A."/>
            <person name="Brunet B."/>
            <person name="Brandao M."/>
            <person name="Lumley L."/>
            <person name="Duan J."/>
            <person name="Quan G."/>
            <person name="Lucarotti C.J."/>
            <person name="Roe A.D."/>
            <person name="Sperling F.A.H."/>
            <person name="Levesque R.C."/>
            <person name="Cusson M."/>
        </authorList>
    </citation>
    <scope>NUCLEOTIDE SEQUENCE [LARGE SCALE GENOMIC DNA]</scope>
    <source>
        <strain evidence="1">Glfc:IPQL:Cfum</strain>
    </source>
</reference>
<dbReference type="Proteomes" id="UP001064048">
    <property type="component" value="Chromosome 2"/>
</dbReference>
<keyword evidence="2" id="KW-1185">Reference proteome</keyword>
<dbReference type="EMBL" id="CM046102">
    <property type="protein sequence ID" value="KAI8440131.1"/>
    <property type="molecule type" value="Genomic_DNA"/>
</dbReference>
<name>A0ACC0KVL6_CHOFU</name>
<gene>
    <name evidence="1" type="ORF">MSG28_001535</name>
</gene>
<evidence type="ECO:0000313" key="1">
    <source>
        <dbReference type="EMBL" id="KAI8440131.1"/>
    </source>
</evidence>
<sequence>MIRALLVLAVGLAAGVSQPLACQEDYQCGEGYCDKESLHCAQCLLCEDFSRNPPSTPISCITTVTVCGSCYEG</sequence>
<organism evidence="1 2">
    <name type="scientific">Choristoneura fumiferana</name>
    <name type="common">Spruce budworm moth</name>
    <name type="synonym">Archips fumiferana</name>
    <dbReference type="NCBI Taxonomy" id="7141"/>
    <lineage>
        <taxon>Eukaryota</taxon>
        <taxon>Metazoa</taxon>
        <taxon>Ecdysozoa</taxon>
        <taxon>Arthropoda</taxon>
        <taxon>Hexapoda</taxon>
        <taxon>Insecta</taxon>
        <taxon>Pterygota</taxon>
        <taxon>Neoptera</taxon>
        <taxon>Endopterygota</taxon>
        <taxon>Lepidoptera</taxon>
        <taxon>Glossata</taxon>
        <taxon>Ditrysia</taxon>
        <taxon>Tortricoidea</taxon>
        <taxon>Tortricidae</taxon>
        <taxon>Tortricinae</taxon>
        <taxon>Choristoneura</taxon>
    </lineage>
</organism>
<accession>A0ACC0KVL6</accession>
<proteinExistence type="predicted"/>
<evidence type="ECO:0000313" key="2">
    <source>
        <dbReference type="Proteomes" id="UP001064048"/>
    </source>
</evidence>